<dbReference type="Proteomes" id="UP001330812">
    <property type="component" value="Chromosome"/>
</dbReference>
<dbReference type="PANTHER" id="PTHR42678">
    <property type="entry name" value="AMIDASE"/>
    <property type="match status" value="1"/>
</dbReference>
<dbReference type="SUPFAM" id="SSF75304">
    <property type="entry name" value="Amidase signature (AS) enzymes"/>
    <property type="match status" value="1"/>
</dbReference>
<proteinExistence type="predicted"/>
<dbReference type="Gene3D" id="3.90.1300.10">
    <property type="entry name" value="Amidase signature (AS) domain"/>
    <property type="match status" value="1"/>
</dbReference>
<organism evidence="2 3">
    <name type="scientific">Amycolatopsis rhabdoformis</name>
    <dbReference type="NCBI Taxonomy" id="1448059"/>
    <lineage>
        <taxon>Bacteria</taxon>
        <taxon>Bacillati</taxon>
        <taxon>Actinomycetota</taxon>
        <taxon>Actinomycetes</taxon>
        <taxon>Pseudonocardiales</taxon>
        <taxon>Pseudonocardiaceae</taxon>
        <taxon>Amycolatopsis</taxon>
    </lineage>
</organism>
<sequence length="497" mass="51217">MNEHGLDLETATVRQLSGWLATGRLTAVALVRACLGRIAALDDRGPALHAVRALNPAALADAEAADERLRAGERGPLTGIPVLVKDNIDVLGLPTTAGSLALARSYPAADAPLVTALRRAGAVILGKANLTELANFLAEDMPGGYSSLGGQVLNPYDASRTPRGSSAGSAVAVAAGLAVLSVGSETSGSILAPAHANSVVGIKPTVGLVPRTGMLPIASSQDTAGPLTRTVADAAALLTVLAARDPRDPATAVNPLADHDFTGDLDLGALRGKRIGVVRAELPDDERALFDAAAQAMRDRGAVLVPVEVDLSGNGSSVLTYEFKRDLNTYLSGLPADAPCRSLADVLAFNEANAAATLKFGQARALAAQAKDLTPDSADTRRYLADRALDLAENKDRLDAVLAAENLTALLFAGCSGSVIGARAGYPSVCVPAGYLAADRRPFGVTLLGPAWSEPELVGCAYAFEQATRLRRPPSVVNPAAMRRHGREAATAMEEIG</sequence>
<evidence type="ECO:0000259" key="1">
    <source>
        <dbReference type="Pfam" id="PF01425"/>
    </source>
</evidence>
<dbReference type="PANTHER" id="PTHR42678:SF34">
    <property type="entry name" value="OS04G0183300 PROTEIN"/>
    <property type="match status" value="1"/>
</dbReference>
<keyword evidence="3" id="KW-1185">Reference proteome</keyword>
<dbReference type="InterPro" id="IPR023631">
    <property type="entry name" value="Amidase_dom"/>
</dbReference>
<evidence type="ECO:0000313" key="2">
    <source>
        <dbReference type="EMBL" id="WSE31539.1"/>
    </source>
</evidence>
<dbReference type="EMBL" id="CP142149">
    <property type="protein sequence ID" value="WSE31539.1"/>
    <property type="molecule type" value="Genomic_DNA"/>
</dbReference>
<dbReference type="Pfam" id="PF01425">
    <property type="entry name" value="Amidase"/>
    <property type="match status" value="1"/>
</dbReference>
<evidence type="ECO:0000313" key="3">
    <source>
        <dbReference type="Proteomes" id="UP001330812"/>
    </source>
</evidence>
<gene>
    <name evidence="2" type="ORF">VSH64_05370</name>
</gene>
<dbReference type="InterPro" id="IPR036928">
    <property type="entry name" value="AS_sf"/>
</dbReference>
<reference evidence="2 3" key="1">
    <citation type="journal article" date="2015" name="Int. J. Syst. Evol. Microbiol.">
        <title>Amycolatopsis rhabdoformis sp. nov., an actinomycete isolated from a tropical forest soil.</title>
        <authorList>
            <person name="Souza W.R."/>
            <person name="Silva R.E."/>
            <person name="Goodfellow M."/>
            <person name="Busarakam K."/>
            <person name="Figueiro F.S."/>
            <person name="Ferreira D."/>
            <person name="Rodrigues-Filho E."/>
            <person name="Moraes L.A.B."/>
            <person name="Zucchi T.D."/>
        </authorList>
    </citation>
    <scope>NUCLEOTIDE SEQUENCE [LARGE SCALE GENOMIC DNA]</scope>
    <source>
        <strain evidence="2 3">NCIMB 14900</strain>
    </source>
</reference>
<feature type="domain" description="Amidase" evidence="1">
    <location>
        <begin position="30"/>
        <end position="457"/>
    </location>
</feature>
<dbReference type="RefSeq" id="WP_326834346.1">
    <property type="nucleotide sequence ID" value="NZ_CP142149.1"/>
</dbReference>
<protein>
    <submittedName>
        <fullName evidence="2">Amidase family protein</fullName>
    </submittedName>
</protein>
<accession>A0ABZ1IBY3</accession>
<name>A0ABZ1IBY3_9PSEU</name>